<organism evidence="2 3">
    <name type="scientific">Staphylococcus ratti</name>
    <dbReference type="NCBI Taxonomy" id="2892440"/>
    <lineage>
        <taxon>Bacteria</taxon>
        <taxon>Bacillati</taxon>
        <taxon>Bacillota</taxon>
        <taxon>Bacilli</taxon>
        <taxon>Bacillales</taxon>
        <taxon>Staphylococcaceae</taxon>
        <taxon>Staphylococcus</taxon>
    </lineage>
</organism>
<name>A0ABY3PFY4_9STAP</name>
<evidence type="ECO:0008006" key="4">
    <source>
        <dbReference type="Google" id="ProtNLM"/>
    </source>
</evidence>
<protein>
    <recommendedName>
        <fullName evidence="4">Doubtful CDS</fullName>
    </recommendedName>
</protein>
<accession>A0ABY3PFY4</accession>
<keyword evidence="2" id="KW-0614">Plasmid</keyword>
<feature type="transmembrane region" description="Helical" evidence="1">
    <location>
        <begin position="12"/>
        <end position="31"/>
    </location>
</feature>
<evidence type="ECO:0000313" key="2">
    <source>
        <dbReference type="EMBL" id="UEX91210.1"/>
    </source>
</evidence>
<feature type="transmembrane region" description="Helical" evidence="1">
    <location>
        <begin position="37"/>
        <end position="61"/>
    </location>
</feature>
<gene>
    <name evidence="2" type="ORF">LN051_11385</name>
</gene>
<keyword evidence="1" id="KW-0472">Membrane</keyword>
<sequence>MNRNVDKYMRSLPWLGIIISVALLILYFVIVRVKEDLFIVFLYCLVPIFVNTSMYILYLIVTRKSK</sequence>
<proteinExistence type="predicted"/>
<dbReference type="EMBL" id="CP086655">
    <property type="protein sequence ID" value="UEX91210.1"/>
    <property type="molecule type" value="Genomic_DNA"/>
</dbReference>
<keyword evidence="1" id="KW-1133">Transmembrane helix</keyword>
<reference evidence="2 3" key="1">
    <citation type="journal article" date="2022" name="Pathogens">
        <title>Staphylococcus ratti sp. nov. Isolated from a Lab Rat.</title>
        <authorList>
            <person name="Kovarovic V."/>
            <person name="Sedlacek I."/>
            <person name="Petras P."/>
            <person name="Kralova S."/>
            <person name="Maslanova I."/>
            <person name="Svec P."/>
            <person name="Neumann-Schaal M."/>
            <person name="Botka T."/>
            <person name="Gelbicova T."/>
            <person name="Stankova E."/>
            <person name="Doskar J."/>
            <person name="Pantucek R."/>
        </authorList>
    </citation>
    <scope>NUCLEOTIDE SEQUENCE [LARGE SCALE GENOMIC DNA]</scope>
    <source>
        <strain evidence="2 3">CCM 9025</strain>
    </source>
</reference>
<evidence type="ECO:0000256" key="1">
    <source>
        <dbReference type="SAM" id="Phobius"/>
    </source>
</evidence>
<keyword evidence="1" id="KW-0812">Transmembrane</keyword>
<geneLocation type="plasmid" evidence="2 3">
    <name>pSR9025A</name>
</geneLocation>
<keyword evidence="3" id="KW-1185">Reference proteome</keyword>
<dbReference type="Proteomes" id="UP001197626">
    <property type="component" value="Plasmid pSR9025A"/>
</dbReference>
<evidence type="ECO:0000313" key="3">
    <source>
        <dbReference type="Proteomes" id="UP001197626"/>
    </source>
</evidence>